<protein>
    <submittedName>
        <fullName evidence="2">Uncharacterized protein</fullName>
    </submittedName>
</protein>
<evidence type="ECO:0000313" key="3">
    <source>
        <dbReference type="Proteomes" id="UP000095751"/>
    </source>
</evidence>
<reference evidence="2 3" key="1">
    <citation type="submission" date="2016-09" db="EMBL/GenBank/DDBJ databases">
        <title>Extensive genetic diversity and differential bi-allelic expression allows diatom success in the polar Southern Ocean.</title>
        <authorList>
            <consortium name="DOE Joint Genome Institute"/>
            <person name="Mock T."/>
            <person name="Otillar R.P."/>
            <person name="Strauss J."/>
            <person name="Dupont C."/>
            <person name="Frickenhaus S."/>
            <person name="Maumus F."/>
            <person name="Mcmullan M."/>
            <person name="Sanges R."/>
            <person name="Schmutz J."/>
            <person name="Toseland A."/>
            <person name="Valas R."/>
            <person name="Veluchamy A."/>
            <person name="Ward B.J."/>
            <person name="Allen A."/>
            <person name="Barry K."/>
            <person name="Falciatore A."/>
            <person name="Ferrante M."/>
            <person name="Fortunato A.E."/>
            <person name="Gloeckner G."/>
            <person name="Gruber A."/>
            <person name="Hipkin R."/>
            <person name="Janech M."/>
            <person name="Kroth P."/>
            <person name="Leese F."/>
            <person name="Lindquist E."/>
            <person name="Lyon B.R."/>
            <person name="Martin J."/>
            <person name="Mayer C."/>
            <person name="Parker M."/>
            <person name="Quesneville H."/>
            <person name="Raymond J."/>
            <person name="Uhlig C."/>
            <person name="Valentin K.U."/>
            <person name="Worden A.Z."/>
            <person name="Armbrust E.V."/>
            <person name="Bowler C."/>
            <person name="Green B."/>
            <person name="Moulton V."/>
            <person name="Van Oosterhout C."/>
            <person name="Grigoriev I."/>
        </authorList>
    </citation>
    <scope>NUCLEOTIDE SEQUENCE [LARGE SCALE GENOMIC DNA]</scope>
    <source>
        <strain evidence="2 3">CCMP1102</strain>
    </source>
</reference>
<feature type="compositionally biased region" description="Basic residues" evidence="1">
    <location>
        <begin position="1"/>
        <end position="10"/>
    </location>
</feature>
<dbReference type="InParanoid" id="A0A1E7ERS1"/>
<dbReference type="Proteomes" id="UP000095751">
    <property type="component" value="Unassembled WGS sequence"/>
</dbReference>
<name>A0A1E7ERS1_9STRA</name>
<feature type="compositionally biased region" description="Basic and acidic residues" evidence="1">
    <location>
        <begin position="11"/>
        <end position="25"/>
    </location>
</feature>
<dbReference type="AlphaFoldDB" id="A0A1E7ERS1"/>
<feature type="compositionally biased region" description="Low complexity" evidence="1">
    <location>
        <begin position="39"/>
        <end position="57"/>
    </location>
</feature>
<evidence type="ECO:0000313" key="2">
    <source>
        <dbReference type="EMBL" id="OEU08710.1"/>
    </source>
</evidence>
<evidence type="ECO:0000256" key="1">
    <source>
        <dbReference type="SAM" id="MobiDB-lite"/>
    </source>
</evidence>
<accession>A0A1E7ERS1</accession>
<proteinExistence type="predicted"/>
<dbReference type="EMBL" id="KV784379">
    <property type="protein sequence ID" value="OEU08710.1"/>
    <property type="molecule type" value="Genomic_DNA"/>
</dbReference>
<feature type="region of interest" description="Disordered" evidence="1">
    <location>
        <begin position="1"/>
        <end position="25"/>
    </location>
</feature>
<organism evidence="2 3">
    <name type="scientific">Fragilariopsis cylindrus CCMP1102</name>
    <dbReference type="NCBI Taxonomy" id="635003"/>
    <lineage>
        <taxon>Eukaryota</taxon>
        <taxon>Sar</taxon>
        <taxon>Stramenopiles</taxon>
        <taxon>Ochrophyta</taxon>
        <taxon>Bacillariophyta</taxon>
        <taxon>Bacillariophyceae</taxon>
        <taxon>Bacillariophycidae</taxon>
        <taxon>Bacillariales</taxon>
        <taxon>Bacillariaceae</taxon>
        <taxon>Fragilariopsis</taxon>
    </lineage>
</organism>
<dbReference type="KEGG" id="fcy:FRACYDRAFT_174072"/>
<keyword evidence="3" id="KW-1185">Reference proteome</keyword>
<feature type="region of interest" description="Disordered" evidence="1">
    <location>
        <begin position="37"/>
        <end position="64"/>
    </location>
</feature>
<gene>
    <name evidence="2" type="ORF">FRACYDRAFT_174072</name>
</gene>
<sequence length="64" mass="7516">MLQRKYKRDRTKVAMHDAVDQRQSDLEYQGQVLQRWRNMSHNNNNGNSSSSGEFSSSDLEENKI</sequence>